<feature type="transmembrane region" description="Helical" evidence="4">
    <location>
        <begin position="129"/>
        <end position="151"/>
    </location>
</feature>
<feature type="repeat" description="TPR" evidence="3">
    <location>
        <begin position="54"/>
        <end position="87"/>
    </location>
</feature>
<comment type="caution">
    <text evidence="5">The sequence shown here is derived from an EMBL/GenBank/DDBJ whole genome shotgun (WGS) entry which is preliminary data.</text>
</comment>
<keyword evidence="4" id="KW-0472">Membrane</keyword>
<accession>A0A9X1FMI1</accession>
<dbReference type="RefSeq" id="WP_219051749.1">
    <property type="nucleotide sequence ID" value="NZ_JAHWDP010000001.1"/>
</dbReference>
<evidence type="ECO:0000256" key="2">
    <source>
        <dbReference type="ARBA" id="ARBA00022803"/>
    </source>
</evidence>
<organism evidence="5 6">
    <name type="scientific">Halomarinibacterium sedimenti</name>
    <dbReference type="NCBI Taxonomy" id="2857106"/>
    <lineage>
        <taxon>Bacteria</taxon>
        <taxon>Pseudomonadati</taxon>
        <taxon>Bacteroidota</taxon>
        <taxon>Flavobacteriia</taxon>
        <taxon>Flavobacteriales</taxon>
        <taxon>Flavobacteriaceae</taxon>
        <taxon>Halomarinibacterium</taxon>
    </lineage>
</organism>
<dbReference type="PROSITE" id="PS50293">
    <property type="entry name" value="TPR_REGION"/>
    <property type="match status" value="1"/>
</dbReference>
<sequence length="249" mass="28670">MKKMIFIVVFFISLTGNTQNNALFEQGKEQYRAEKYQEAINNWMKIIANGEHSSALYFNVANAYYKLNQVGPSIYYYEKALQLSPNDSEIKNNLVFAQNATVDAIEPLPQTLFAKWDAKLSKLLTFNGWAWTSVFAVILFMLLFLGYYFSYQSQKKRMFFLGSLLSIFVILTGLIMAFRTFHKAENKKEAIVFSEVSEVKNEPRLSSETAFKLHEGTKVSIQVVEDNWCKILLADGKDGWIILEDIKEL</sequence>
<evidence type="ECO:0000313" key="5">
    <source>
        <dbReference type="EMBL" id="MBW2937378.1"/>
    </source>
</evidence>
<dbReference type="Pfam" id="PF06347">
    <property type="entry name" value="SH3_4"/>
    <property type="match status" value="1"/>
</dbReference>
<evidence type="ECO:0000256" key="1">
    <source>
        <dbReference type="ARBA" id="ARBA00022737"/>
    </source>
</evidence>
<dbReference type="EMBL" id="JAHWDP010000001">
    <property type="protein sequence ID" value="MBW2937378.1"/>
    <property type="molecule type" value="Genomic_DNA"/>
</dbReference>
<dbReference type="InterPro" id="IPR013105">
    <property type="entry name" value="TPR_2"/>
</dbReference>
<keyword evidence="4" id="KW-1133">Transmembrane helix</keyword>
<keyword evidence="2 3" id="KW-0802">TPR repeat</keyword>
<evidence type="ECO:0000256" key="3">
    <source>
        <dbReference type="PROSITE-ProRule" id="PRU00339"/>
    </source>
</evidence>
<keyword evidence="1" id="KW-0677">Repeat</keyword>
<keyword evidence="6" id="KW-1185">Reference proteome</keyword>
<evidence type="ECO:0000256" key="4">
    <source>
        <dbReference type="SAM" id="Phobius"/>
    </source>
</evidence>
<dbReference type="InterPro" id="IPR010466">
    <property type="entry name" value="DUF1058"/>
</dbReference>
<dbReference type="Proteomes" id="UP001138686">
    <property type="component" value="Unassembled WGS sequence"/>
</dbReference>
<proteinExistence type="predicted"/>
<evidence type="ECO:0000313" key="6">
    <source>
        <dbReference type="Proteomes" id="UP001138686"/>
    </source>
</evidence>
<dbReference type="Pfam" id="PF07719">
    <property type="entry name" value="TPR_2"/>
    <property type="match status" value="1"/>
</dbReference>
<dbReference type="AlphaFoldDB" id="A0A9X1FMI1"/>
<dbReference type="PROSITE" id="PS50005">
    <property type="entry name" value="TPR"/>
    <property type="match status" value="1"/>
</dbReference>
<reference evidence="5" key="1">
    <citation type="submission" date="2021-07" db="EMBL/GenBank/DDBJ databases">
        <title>Aureisphaera sp. CAU 1614 isolated from sea sediment.</title>
        <authorList>
            <person name="Kim W."/>
        </authorList>
    </citation>
    <scope>NUCLEOTIDE SEQUENCE</scope>
    <source>
        <strain evidence="5">CAU 1614</strain>
    </source>
</reference>
<name>A0A9X1FMI1_9FLAO</name>
<dbReference type="InterPro" id="IPR019734">
    <property type="entry name" value="TPR_rpt"/>
</dbReference>
<protein>
    <submittedName>
        <fullName evidence="5">Tetratricopeptide repeat protein</fullName>
    </submittedName>
</protein>
<dbReference type="SMART" id="SM00028">
    <property type="entry name" value="TPR"/>
    <property type="match status" value="2"/>
</dbReference>
<gene>
    <name evidence="5" type="ORF">KXJ69_04635</name>
</gene>
<keyword evidence="4" id="KW-0812">Transmembrane</keyword>
<feature type="transmembrane region" description="Helical" evidence="4">
    <location>
        <begin position="158"/>
        <end position="178"/>
    </location>
</feature>